<comment type="caution">
    <text evidence="1">The sequence shown here is derived from an EMBL/GenBank/DDBJ whole genome shotgun (WGS) entry which is preliminary data.</text>
</comment>
<organism evidence="1 2">
    <name type="scientific">Candidatus Manganitrophus noduliformans</name>
    <dbReference type="NCBI Taxonomy" id="2606439"/>
    <lineage>
        <taxon>Bacteria</taxon>
        <taxon>Pseudomonadati</taxon>
        <taxon>Nitrospirota</taxon>
        <taxon>Nitrospiria</taxon>
        <taxon>Candidatus Troglogloeales</taxon>
        <taxon>Candidatus Manganitrophaceae</taxon>
        <taxon>Candidatus Manganitrophus</taxon>
    </lineage>
</organism>
<reference evidence="1 2" key="1">
    <citation type="journal article" date="2020" name="Nature">
        <title>Bacterial chemolithoautotrophy via manganese oxidation.</title>
        <authorList>
            <person name="Yu H."/>
            <person name="Leadbetter J.R."/>
        </authorList>
    </citation>
    <scope>NUCLEOTIDE SEQUENCE [LARGE SCALE GENOMIC DNA]</scope>
    <source>
        <strain evidence="1 2">Mn-1</strain>
    </source>
</reference>
<name>A0A7X6DRE2_9BACT</name>
<sequence length="205" mass="23654">MQTEPSPRKLIEDDDIQNVLDDLILVQERTQIPYVFGGGLAAKCLGRERRTKDIDIFVRPEHAERLLDALDQIGFKTEMTDPKWLYKAKKDDVPIDIIFKSAGNIYLDDETFRRATPVDFKGKRIPILPAEDLIVMKSLATEEFGPHHWFDALDVIKSGKIDWDYLKRRAKHGPRRVLGLLFYAQSIDLPVPDRAVLDILHTYLE</sequence>
<evidence type="ECO:0008006" key="3">
    <source>
        <dbReference type="Google" id="ProtNLM"/>
    </source>
</evidence>
<protein>
    <recommendedName>
        <fullName evidence="3">Nucleotidyltransferase family protein</fullName>
    </recommendedName>
</protein>
<accession>A0A7X6DRE2</accession>
<dbReference type="AlphaFoldDB" id="A0A7X6DRE2"/>
<evidence type="ECO:0000313" key="2">
    <source>
        <dbReference type="Proteomes" id="UP000534783"/>
    </source>
</evidence>
<proteinExistence type="predicted"/>
<dbReference type="Gene3D" id="3.30.460.40">
    <property type="match status" value="1"/>
</dbReference>
<dbReference type="Proteomes" id="UP000534783">
    <property type="component" value="Unassembled WGS sequence"/>
</dbReference>
<gene>
    <name evidence="1" type="ORF">MNODULE_14415</name>
</gene>
<dbReference type="RefSeq" id="WP_168061025.1">
    <property type="nucleotide sequence ID" value="NZ_VTOW01000002.1"/>
</dbReference>
<evidence type="ECO:0000313" key="1">
    <source>
        <dbReference type="EMBL" id="NKE71939.1"/>
    </source>
</evidence>
<dbReference type="Pfam" id="PF09970">
    <property type="entry name" value="DUF2204"/>
    <property type="match status" value="1"/>
</dbReference>
<dbReference type="EMBL" id="VTOW01000002">
    <property type="protein sequence ID" value="NKE71939.1"/>
    <property type="molecule type" value="Genomic_DNA"/>
</dbReference>
<keyword evidence="2" id="KW-1185">Reference proteome</keyword>
<dbReference type="SUPFAM" id="SSF81301">
    <property type="entry name" value="Nucleotidyltransferase"/>
    <property type="match status" value="1"/>
</dbReference>
<dbReference type="InterPro" id="IPR018700">
    <property type="entry name" value="DUF2204"/>
</dbReference>
<dbReference type="InterPro" id="IPR043519">
    <property type="entry name" value="NT_sf"/>
</dbReference>